<reference evidence="3" key="1">
    <citation type="journal article" date="2019" name="Int. J. Syst. Evol. Microbiol.">
        <title>The Global Catalogue of Microorganisms (GCM) 10K type strain sequencing project: providing services to taxonomists for standard genome sequencing and annotation.</title>
        <authorList>
            <consortium name="The Broad Institute Genomics Platform"/>
            <consortium name="The Broad Institute Genome Sequencing Center for Infectious Disease"/>
            <person name="Wu L."/>
            <person name="Ma J."/>
        </authorList>
    </citation>
    <scope>NUCLEOTIDE SEQUENCE [LARGE SCALE GENOMIC DNA]</scope>
    <source>
        <strain evidence="3">NBRC 108755</strain>
    </source>
</reference>
<dbReference type="Proteomes" id="UP001157069">
    <property type="component" value="Unassembled WGS sequence"/>
</dbReference>
<name>A0ABQ6JWW1_9MICO</name>
<feature type="transmembrane region" description="Helical" evidence="1">
    <location>
        <begin position="6"/>
        <end position="30"/>
    </location>
</feature>
<evidence type="ECO:0008006" key="4">
    <source>
        <dbReference type="Google" id="ProtNLM"/>
    </source>
</evidence>
<evidence type="ECO:0000313" key="3">
    <source>
        <dbReference type="Proteomes" id="UP001157069"/>
    </source>
</evidence>
<keyword evidence="1" id="KW-1133">Transmembrane helix</keyword>
<protein>
    <recommendedName>
        <fullName evidence="4">SHOCT domain-containing protein</fullName>
    </recommendedName>
</protein>
<accession>A0ABQ6JWW1</accession>
<sequence>MNILGAGFVIFFALAVLFIIAVAVVMVVMISRNAAKARELGHDPLTMQTELAARAMDSELLAPRPSLEARLAELDDLHARGVITADEHAKARAETLAGP</sequence>
<keyword evidence="1" id="KW-0472">Membrane</keyword>
<gene>
    <name evidence="2" type="ORF">GCM10025869_23920</name>
</gene>
<dbReference type="RefSeq" id="WP_284300400.1">
    <property type="nucleotide sequence ID" value="NZ_BSVA01000001.1"/>
</dbReference>
<keyword evidence="1" id="KW-0812">Transmembrane</keyword>
<dbReference type="EMBL" id="BSVA01000001">
    <property type="protein sequence ID" value="GMA91863.1"/>
    <property type="molecule type" value="Genomic_DNA"/>
</dbReference>
<organism evidence="2 3">
    <name type="scientific">Homoserinibacter gongjuensis</name>
    <dbReference type="NCBI Taxonomy" id="1162968"/>
    <lineage>
        <taxon>Bacteria</taxon>
        <taxon>Bacillati</taxon>
        <taxon>Actinomycetota</taxon>
        <taxon>Actinomycetes</taxon>
        <taxon>Micrococcales</taxon>
        <taxon>Microbacteriaceae</taxon>
        <taxon>Homoserinibacter</taxon>
    </lineage>
</organism>
<comment type="caution">
    <text evidence="2">The sequence shown here is derived from an EMBL/GenBank/DDBJ whole genome shotgun (WGS) entry which is preliminary data.</text>
</comment>
<proteinExistence type="predicted"/>
<evidence type="ECO:0000313" key="2">
    <source>
        <dbReference type="EMBL" id="GMA91863.1"/>
    </source>
</evidence>
<keyword evidence="3" id="KW-1185">Reference proteome</keyword>
<evidence type="ECO:0000256" key="1">
    <source>
        <dbReference type="SAM" id="Phobius"/>
    </source>
</evidence>